<dbReference type="SUPFAM" id="SSF49854">
    <property type="entry name" value="Spermadhesin, CUB domain"/>
    <property type="match status" value="1"/>
</dbReference>
<dbReference type="Gene3D" id="2.60.120.290">
    <property type="entry name" value="Spermadhesin, CUB domain"/>
    <property type="match status" value="1"/>
</dbReference>
<organism evidence="4">
    <name type="scientific">Anguilla anguilla</name>
    <name type="common">European freshwater eel</name>
    <name type="synonym">Muraena anguilla</name>
    <dbReference type="NCBI Taxonomy" id="7936"/>
    <lineage>
        <taxon>Eukaryota</taxon>
        <taxon>Metazoa</taxon>
        <taxon>Chordata</taxon>
        <taxon>Craniata</taxon>
        <taxon>Vertebrata</taxon>
        <taxon>Euteleostomi</taxon>
        <taxon>Actinopterygii</taxon>
        <taxon>Neopterygii</taxon>
        <taxon>Teleostei</taxon>
        <taxon>Anguilliformes</taxon>
        <taxon>Anguillidae</taxon>
        <taxon>Anguilla</taxon>
    </lineage>
</organism>
<name>A0A0E9TA76_ANGAN</name>
<reference evidence="4" key="2">
    <citation type="journal article" date="2015" name="Fish Shellfish Immunol.">
        <title>Early steps in the European eel (Anguilla anguilla)-Vibrio vulnificus interaction in the gills: Role of the RtxA13 toxin.</title>
        <authorList>
            <person name="Callol A."/>
            <person name="Pajuelo D."/>
            <person name="Ebbesson L."/>
            <person name="Teles M."/>
            <person name="MacKenzie S."/>
            <person name="Amaro C."/>
        </authorList>
    </citation>
    <scope>NUCLEOTIDE SEQUENCE</scope>
</reference>
<dbReference type="InterPro" id="IPR000859">
    <property type="entry name" value="CUB_dom"/>
</dbReference>
<dbReference type="AlphaFoldDB" id="A0A0E9TA76"/>
<dbReference type="Pfam" id="PF00431">
    <property type="entry name" value="CUB"/>
    <property type="match status" value="1"/>
</dbReference>
<evidence type="ECO:0000256" key="1">
    <source>
        <dbReference type="ARBA" id="ARBA00023157"/>
    </source>
</evidence>
<feature type="domain" description="CUB" evidence="3">
    <location>
        <begin position="1"/>
        <end position="85"/>
    </location>
</feature>
<proteinExistence type="predicted"/>
<dbReference type="CDD" id="cd00041">
    <property type="entry name" value="CUB"/>
    <property type="match status" value="1"/>
</dbReference>
<dbReference type="EMBL" id="GBXM01058954">
    <property type="protein sequence ID" value="JAH49623.1"/>
    <property type="molecule type" value="Transcribed_RNA"/>
</dbReference>
<evidence type="ECO:0000256" key="2">
    <source>
        <dbReference type="PROSITE-ProRule" id="PRU00059"/>
    </source>
</evidence>
<dbReference type="PROSITE" id="PS01180">
    <property type="entry name" value="CUB"/>
    <property type="match status" value="1"/>
</dbReference>
<sequence length="85" mass="9706">MVFAPDMSEIVLEFQNFNLEPDATPPNGAICRYDWLEVWDGFPGVGPHIGRYCGQTSPGRVVALHWNPVHNDQHRQRHRQGGLLR</sequence>
<evidence type="ECO:0000313" key="4">
    <source>
        <dbReference type="EMBL" id="JAH49623.1"/>
    </source>
</evidence>
<dbReference type="InterPro" id="IPR035914">
    <property type="entry name" value="Sperma_CUB_dom_sf"/>
</dbReference>
<accession>A0A0E9TA76</accession>
<protein>
    <recommendedName>
        <fullName evidence="3">CUB domain-containing protein</fullName>
    </recommendedName>
</protein>
<reference evidence="4" key="1">
    <citation type="submission" date="2014-11" db="EMBL/GenBank/DDBJ databases">
        <authorList>
            <person name="Amaro Gonzalez C."/>
        </authorList>
    </citation>
    <scope>NUCLEOTIDE SEQUENCE</scope>
</reference>
<evidence type="ECO:0000259" key="3">
    <source>
        <dbReference type="PROSITE" id="PS01180"/>
    </source>
</evidence>
<comment type="caution">
    <text evidence="2">Lacks conserved residue(s) required for the propagation of feature annotation.</text>
</comment>
<keyword evidence="1" id="KW-1015">Disulfide bond</keyword>